<accession>A0A1Y3E6I9</accession>
<organism evidence="2 3">
    <name type="scientific">Trichinella nativa</name>
    <dbReference type="NCBI Taxonomy" id="6335"/>
    <lineage>
        <taxon>Eukaryota</taxon>
        <taxon>Metazoa</taxon>
        <taxon>Ecdysozoa</taxon>
        <taxon>Nematoda</taxon>
        <taxon>Enoplea</taxon>
        <taxon>Dorylaimia</taxon>
        <taxon>Trichinellida</taxon>
        <taxon>Trichinellidae</taxon>
        <taxon>Trichinella</taxon>
    </lineage>
</organism>
<reference evidence="2 3" key="1">
    <citation type="submission" date="2015-04" db="EMBL/GenBank/DDBJ databases">
        <title>Draft genome of the roundworm Trichinella nativa.</title>
        <authorList>
            <person name="Mitreva M."/>
        </authorList>
    </citation>
    <scope>NUCLEOTIDE SEQUENCE [LARGE SCALE GENOMIC DNA]</scope>
    <source>
        <strain evidence="2 3">ISS45</strain>
    </source>
</reference>
<sequence length="166" mass="18886">MEVSTDRTIKYKYSRGSECSVRLNSIFGLIQNENVKRLAHIACNSLCADPEPPRSTVTKELSVSSNELRVYCCKMSMPGLSNRMRTLTVDQNSFLHHGACLNAYHTHVVLIHYQEFRKHNLFAEIYALKMQNLYRSSDLGDAVLKLTPNILYKSSPSKASQVCKLR</sequence>
<name>A0A1Y3E6I9_9BILA</name>
<evidence type="ECO:0000313" key="3">
    <source>
        <dbReference type="Proteomes" id="UP000243006"/>
    </source>
</evidence>
<comment type="similarity">
    <text evidence="1">Belongs to the CTAG/PCC1 family.</text>
</comment>
<comment type="caution">
    <text evidence="2">The sequence shown here is derived from an EMBL/GenBank/DDBJ whole genome shotgun (WGS) entry which is preliminary data.</text>
</comment>
<dbReference type="EMBL" id="LVZM01022493">
    <property type="protein sequence ID" value="OUC40734.1"/>
    <property type="molecule type" value="Genomic_DNA"/>
</dbReference>
<proteinExistence type="inferred from homology"/>
<gene>
    <name evidence="2" type="ORF">D917_03845</name>
</gene>
<dbReference type="Pfam" id="PF09341">
    <property type="entry name" value="Pcc1"/>
    <property type="match status" value="1"/>
</dbReference>
<evidence type="ECO:0000256" key="1">
    <source>
        <dbReference type="ARBA" id="ARBA00007073"/>
    </source>
</evidence>
<dbReference type="InterPro" id="IPR015419">
    <property type="entry name" value="CTAG/Pcc1"/>
</dbReference>
<dbReference type="AlphaFoldDB" id="A0A1Y3E6I9"/>
<evidence type="ECO:0000313" key="2">
    <source>
        <dbReference type="EMBL" id="OUC40734.1"/>
    </source>
</evidence>
<dbReference type="Proteomes" id="UP000243006">
    <property type="component" value="Unassembled WGS sequence"/>
</dbReference>
<dbReference type="Gene3D" id="3.30.310.50">
    <property type="entry name" value="Alpha-D-phosphohexomutase, C-terminal domain"/>
    <property type="match status" value="1"/>
</dbReference>
<protein>
    <submittedName>
        <fullName evidence="2">Uncharacterized protein</fullName>
    </submittedName>
</protein>